<dbReference type="EMBL" id="JAIQCV010000010">
    <property type="protein sequence ID" value="KAH1055759.1"/>
    <property type="molecule type" value="Genomic_DNA"/>
</dbReference>
<accession>A0A9D3USU4</accession>
<reference evidence="2 3" key="1">
    <citation type="journal article" date="2021" name="Plant Biotechnol. J.">
        <title>Multi-omics assisted identification of the key and species-specific regulatory components of drought-tolerant mechanisms in Gossypium stocksii.</title>
        <authorList>
            <person name="Yu D."/>
            <person name="Ke L."/>
            <person name="Zhang D."/>
            <person name="Wu Y."/>
            <person name="Sun Y."/>
            <person name="Mei J."/>
            <person name="Sun J."/>
            <person name="Sun Y."/>
        </authorList>
    </citation>
    <scope>NUCLEOTIDE SEQUENCE [LARGE SCALE GENOMIC DNA]</scope>
    <source>
        <strain evidence="3">cv. E1</strain>
        <tissue evidence="2">Leaf</tissue>
    </source>
</reference>
<feature type="region of interest" description="Disordered" evidence="1">
    <location>
        <begin position="82"/>
        <end position="109"/>
    </location>
</feature>
<evidence type="ECO:0000313" key="2">
    <source>
        <dbReference type="EMBL" id="KAH1055759.1"/>
    </source>
</evidence>
<sequence length="109" mass="12177">MCGNSELGTEALAELVSKVTEEVLETKVKEIRETLQLFDMCGNSELGTEALAELVRKVVEEVLEAKFKGIREALQAGCLEWKKRKDHSSQGTESRSVKHVRARPNFPTC</sequence>
<proteinExistence type="predicted"/>
<comment type="caution">
    <text evidence="2">The sequence shown here is derived from an EMBL/GenBank/DDBJ whole genome shotgun (WGS) entry which is preliminary data.</text>
</comment>
<evidence type="ECO:0000256" key="1">
    <source>
        <dbReference type="SAM" id="MobiDB-lite"/>
    </source>
</evidence>
<protein>
    <submittedName>
        <fullName evidence="2">Uncharacterized protein</fullName>
    </submittedName>
</protein>
<dbReference type="Proteomes" id="UP000828251">
    <property type="component" value="Unassembled WGS sequence"/>
</dbReference>
<gene>
    <name evidence="2" type="ORF">J1N35_033824</name>
</gene>
<organism evidence="2 3">
    <name type="scientific">Gossypium stocksii</name>
    <dbReference type="NCBI Taxonomy" id="47602"/>
    <lineage>
        <taxon>Eukaryota</taxon>
        <taxon>Viridiplantae</taxon>
        <taxon>Streptophyta</taxon>
        <taxon>Embryophyta</taxon>
        <taxon>Tracheophyta</taxon>
        <taxon>Spermatophyta</taxon>
        <taxon>Magnoliopsida</taxon>
        <taxon>eudicotyledons</taxon>
        <taxon>Gunneridae</taxon>
        <taxon>Pentapetalae</taxon>
        <taxon>rosids</taxon>
        <taxon>malvids</taxon>
        <taxon>Malvales</taxon>
        <taxon>Malvaceae</taxon>
        <taxon>Malvoideae</taxon>
        <taxon>Gossypium</taxon>
    </lineage>
</organism>
<evidence type="ECO:0000313" key="3">
    <source>
        <dbReference type="Proteomes" id="UP000828251"/>
    </source>
</evidence>
<name>A0A9D3USU4_9ROSI</name>
<dbReference type="AlphaFoldDB" id="A0A9D3USU4"/>
<keyword evidence="3" id="KW-1185">Reference proteome</keyword>